<dbReference type="Proteomes" id="UP000605099">
    <property type="component" value="Unassembled WGS sequence"/>
</dbReference>
<accession>A0ABQ2JSF2</accession>
<dbReference type="EMBL" id="BMLK01000010">
    <property type="protein sequence ID" value="GGN51473.1"/>
    <property type="molecule type" value="Genomic_DNA"/>
</dbReference>
<feature type="region of interest" description="Disordered" evidence="1">
    <location>
        <begin position="1"/>
        <end position="24"/>
    </location>
</feature>
<keyword evidence="3" id="KW-1185">Reference proteome</keyword>
<protein>
    <submittedName>
        <fullName evidence="2">Uncharacterized protein</fullName>
    </submittedName>
</protein>
<proteinExistence type="predicted"/>
<evidence type="ECO:0000256" key="1">
    <source>
        <dbReference type="SAM" id="MobiDB-lite"/>
    </source>
</evidence>
<name>A0ABQ2JSF2_9SPHN</name>
<evidence type="ECO:0000313" key="3">
    <source>
        <dbReference type="Proteomes" id="UP000605099"/>
    </source>
</evidence>
<evidence type="ECO:0000313" key="2">
    <source>
        <dbReference type="EMBL" id="GGN51473.1"/>
    </source>
</evidence>
<sequence>MALNIPKRLADRSRKMQQSQRQEKMIADRIGGKRTKSSGAEPFEKGDVRIKGLVRIEAKTTSSSSFRVTTTMIDTIQGHAVQAGELPIIEVELAGGSHHVAILPVWALDALLDAAKE</sequence>
<organism evidence="2 3">
    <name type="scientific">Novosphingobium indicum</name>
    <dbReference type="NCBI Taxonomy" id="462949"/>
    <lineage>
        <taxon>Bacteria</taxon>
        <taxon>Pseudomonadati</taxon>
        <taxon>Pseudomonadota</taxon>
        <taxon>Alphaproteobacteria</taxon>
        <taxon>Sphingomonadales</taxon>
        <taxon>Sphingomonadaceae</taxon>
        <taxon>Novosphingobium</taxon>
    </lineage>
</organism>
<reference evidence="3" key="1">
    <citation type="journal article" date="2019" name="Int. J. Syst. Evol. Microbiol.">
        <title>The Global Catalogue of Microorganisms (GCM) 10K type strain sequencing project: providing services to taxonomists for standard genome sequencing and annotation.</title>
        <authorList>
            <consortium name="The Broad Institute Genomics Platform"/>
            <consortium name="The Broad Institute Genome Sequencing Center for Infectious Disease"/>
            <person name="Wu L."/>
            <person name="Ma J."/>
        </authorList>
    </citation>
    <scope>NUCLEOTIDE SEQUENCE [LARGE SCALE GENOMIC DNA]</scope>
    <source>
        <strain evidence="3">CGMCC 1.6784</strain>
    </source>
</reference>
<gene>
    <name evidence="2" type="ORF">GCM10011349_24060</name>
</gene>
<comment type="caution">
    <text evidence="2">The sequence shown here is derived from an EMBL/GenBank/DDBJ whole genome shotgun (WGS) entry which is preliminary data.</text>
</comment>